<dbReference type="InterPro" id="IPR057596">
    <property type="entry name" value="RDRP_core"/>
</dbReference>
<evidence type="ECO:0000313" key="13">
    <source>
        <dbReference type="Proteomes" id="UP000822688"/>
    </source>
</evidence>
<feature type="compositionally biased region" description="Low complexity" evidence="9">
    <location>
        <begin position="144"/>
        <end position="171"/>
    </location>
</feature>
<evidence type="ECO:0000256" key="2">
    <source>
        <dbReference type="ARBA" id="ARBA00022484"/>
    </source>
</evidence>
<evidence type="ECO:0000256" key="4">
    <source>
        <dbReference type="ARBA" id="ARBA00022695"/>
    </source>
</evidence>
<dbReference type="GO" id="GO:0003723">
    <property type="term" value="F:RNA binding"/>
    <property type="evidence" value="ECO:0007669"/>
    <property type="project" value="UniProtKB-KW"/>
</dbReference>
<comment type="catalytic activity">
    <reaction evidence="7 8">
        <text>RNA(n) + a ribonucleoside 5'-triphosphate = RNA(n+1) + diphosphate</text>
        <dbReference type="Rhea" id="RHEA:21248"/>
        <dbReference type="Rhea" id="RHEA-COMP:14527"/>
        <dbReference type="Rhea" id="RHEA-COMP:17342"/>
        <dbReference type="ChEBI" id="CHEBI:33019"/>
        <dbReference type="ChEBI" id="CHEBI:61557"/>
        <dbReference type="ChEBI" id="CHEBI:140395"/>
        <dbReference type="EC" id="2.7.7.48"/>
    </reaction>
</comment>
<evidence type="ECO:0000259" key="10">
    <source>
        <dbReference type="Pfam" id="PF05183"/>
    </source>
</evidence>
<dbReference type="EC" id="2.7.7.48" evidence="8"/>
<dbReference type="GO" id="GO:0003968">
    <property type="term" value="F:RNA-directed RNA polymerase activity"/>
    <property type="evidence" value="ECO:0007669"/>
    <property type="project" value="UniProtKB-KW"/>
</dbReference>
<evidence type="ECO:0000256" key="3">
    <source>
        <dbReference type="ARBA" id="ARBA00022679"/>
    </source>
</evidence>
<keyword evidence="3 8" id="KW-0808">Transferase</keyword>
<proteinExistence type="inferred from homology"/>
<keyword evidence="5 8" id="KW-0694">RNA-binding</keyword>
<comment type="caution">
    <text evidence="12">The sequence shown here is derived from an EMBL/GenBank/DDBJ whole genome shotgun (WGS) entry which is preliminary data.</text>
</comment>
<organism evidence="12 13">
    <name type="scientific">Ceratodon purpureus</name>
    <name type="common">Fire moss</name>
    <name type="synonym">Dicranum purpureum</name>
    <dbReference type="NCBI Taxonomy" id="3225"/>
    <lineage>
        <taxon>Eukaryota</taxon>
        <taxon>Viridiplantae</taxon>
        <taxon>Streptophyta</taxon>
        <taxon>Embryophyta</taxon>
        <taxon>Bryophyta</taxon>
        <taxon>Bryophytina</taxon>
        <taxon>Bryopsida</taxon>
        <taxon>Dicranidae</taxon>
        <taxon>Pseudoditrichales</taxon>
        <taxon>Ditrichaceae</taxon>
        <taxon>Ceratodon</taxon>
    </lineage>
</organism>
<feature type="region of interest" description="Disordered" evidence="9">
    <location>
        <begin position="218"/>
        <end position="246"/>
    </location>
</feature>
<evidence type="ECO:0000259" key="11">
    <source>
        <dbReference type="Pfam" id="PF26253"/>
    </source>
</evidence>
<protein>
    <recommendedName>
        <fullName evidence="8">RNA-dependent RNA polymerase</fullName>
        <ecNumber evidence="8">2.7.7.48</ecNumber>
    </recommendedName>
</protein>
<dbReference type="InterPro" id="IPR058752">
    <property type="entry name" value="RDRP_C_head"/>
</dbReference>
<reference evidence="12" key="1">
    <citation type="submission" date="2020-06" db="EMBL/GenBank/DDBJ databases">
        <title>WGS assembly of Ceratodon purpureus strain R40.</title>
        <authorList>
            <person name="Carey S.B."/>
            <person name="Jenkins J."/>
            <person name="Shu S."/>
            <person name="Lovell J.T."/>
            <person name="Sreedasyam A."/>
            <person name="Maumus F."/>
            <person name="Tiley G.P."/>
            <person name="Fernandez-Pozo N."/>
            <person name="Barry K."/>
            <person name="Chen C."/>
            <person name="Wang M."/>
            <person name="Lipzen A."/>
            <person name="Daum C."/>
            <person name="Saski C.A."/>
            <person name="Payton A.C."/>
            <person name="Mcbreen J.C."/>
            <person name="Conrad R.E."/>
            <person name="Kollar L.M."/>
            <person name="Olsson S."/>
            <person name="Huttunen S."/>
            <person name="Landis J.B."/>
            <person name="Wickett N.J."/>
            <person name="Johnson M.G."/>
            <person name="Rensing S.A."/>
            <person name="Grimwood J."/>
            <person name="Schmutz J."/>
            <person name="Mcdaniel S.F."/>
        </authorList>
    </citation>
    <scope>NUCLEOTIDE SEQUENCE</scope>
    <source>
        <strain evidence="12">R40</strain>
    </source>
</reference>
<gene>
    <name evidence="12" type="ORF">KC19_9G119100</name>
</gene>
<keyword evidence="2 8" id="KW-0696">RNA-directed RNA polymerase</keyword>
<dbReference type="Proteomes" id="UP000822688">
    <property type="component" value="Chromosome 9"/>
</dbReference>
<dbReference type="InterPro" id="IPR007855">
    <property type="entry name" value="RDRP"/>
</dbReference>
<dbReference type="PANTHER" id="PTHR23079">
    <property type="entry name" value="RNA-DEPENDENT RNA POLYMERASE"/>
    <property type="match status" value="1"/>
</dbReference>
<name>A0A8T0GR47_CERPU</name>
<dbReference type="GO" id="GO:0030422">
    <property type="term" value="P:siRNA processing"/>
    <property type="evidence" value="ECO:0007669"/>
    <property type="project" value="TreeGrafter"/>
</dbReference>
<evidence type="ECO:0000256" key="9">
    <source>
        <dbReference type="SAM" id="MobiDB-lite"/>
    </source>
</evidence>
<dbReference type="PANTHER" id="PTHR23079:SF55">
    <property type="entry name" value="RNA-DIRECTED RNA POLYMERASE"/>
    <property type="match status" value="1"/>
</dbReference>
<sequence length="1135" mass="127731">MENCGPAISDEFSEATLLEIEKIMKLVCEPGMSDGLSDAALLALDEQPGNRRPFINDGLSDDLLLRMDIPRATGSPSLLLQENGQRDNTVAAAAGDFRSWEEKPTSTLMQQPALVASQGSNETVECGNAGSLMCNLDPDVYLGTPSSHSSEPTSSPLKRSSGSFDVGSSGSRNVKAKHGEEKILPDYFKQVKPFPDPLSCGPPAPVVRRILGGAQFGDPRKLDFGDEPRPLDPQSPNLAPKRELPQENVHPKECVFRYKDCANHGESCGELSDPLVAQLYGELSFTKRFLILDHCKEGQNYPSPKELEVFKRLEVEEVDNRLFHASSHPDHIVQRDWKKLGNGHLVFTCNVSHSGKCEFTGPRFENGGTPLQHAFGENNVLVVKFEDTKKDSHIILDRYRCLARHGIRCGLKRFFFFAFKDAESKKKQGVSKKNTYGCKAFFVALESSASADTQHEMKRFETIAKARNFVMHPTVPTLSKAISRLQLVLSQTTQIPLDFSKVHIKRIKDIPCLDKDGNEVHDANGKLLIHTDGGGFISKNLAKLCQDEVVKGIKQTDKSDLREKQEYPLMMQVRLFLEGNLWKGVLVVDLKLPDNTIVVRPSMLKVERDESLSTDTFNSLELCNTSRKPMDAKLFQHLILLLRVGGVKEETLLNYVETSMEKLRGYFTGSKEALTVAARNIDFHHSGQLACEMLLSGLEPSQEPFLQKVISEMIKYELKNYSLGKVPVRDTAYLMGCADPTGRLERNQVVIIMGNGTRICREKVLVYKPPGLHPGDVHVFEATWIKEIEAHIGTGTYGIIFSTKGARSVTDEMAGSDLDGDQYWVSWNPELVDSFKPSPPWEAPNLIEEKQPLPRPTTEDEFETLHFEKFIQTKFDPSIIKGWAANTWLVLMDHTMSANVEIQAQRYAKEHLLTLVNLFYESLDAEKSGKEIRWPNQIHNDLYPHFLEKNKDETSQDSSKPRSNWLASSSRKPAKTYDEYTSTSILGRIYDLVKKEDLDKAVNVDVNKVFEYDGYRDYYGYWSKHVNEYGKRTRTMLNAVKLGSFIDQEFRNCACDNVLAEYKKKFLGEGKSNEQLLKEASAIYTAVYGKAVIKESLALQFAWKIAGPQLCEIFANKRGGYICMARENIGFLLRR</sequence>
<keyword evidence="6 8" id="KW-0943">RNA-mediated gene silencing</keyword>
<evidence type="ECO:0000256" key="1">
    <source>
        <dbReference type="ARBA" id="ARBA00005762"/>
    </source>
</evidence>
<feature type="compositionally biased region" description="Basic and acidic residues" evidence="9">
    <location>
        <begin position="218"/>
        <end position="230"/>
    </location>
</feature>
<feature type="region of interest" description="Disordered" evidence="9">
    <location>
        <begin position="143"/>
        <end position="178"/>
    </location>
</feature>
<evidence type="ECO:0000256" key="6">
    <source>
        <dbReference type="ARBA" id="ARBA00023158"/>
    </source>
</evidence>
<accession>A0A8T0GR47</accession>
<comment type="function">
    <text evidence="8">Probably involved in the RNA silencing pathway and required for the generation of small interfering RNAs (siRNAs).</text>
</comment>
<dbReference type="Pfam" id="PF05183">
    <property type="entry name" value="RdRP"/>
    <property type="match status" value="1"/>
</dbReference>
<evidence type="ECO:0000313" key="12">
    <source>
        <dbReference type="EMBL" id="KAG0562111.1"/>
    </source>
</evidence>
<feature type="domain" description="RDRP C-terminal head" evidence="11">
    <location>
        <begin position="1048"/>
        <end position="1117"/>
    </location>
</feature>
<evidence type="ECO:0000256" key="7">
    <source>
        <dbReference type="ARBA" id="ARBA00048744"/>
    </source>
</evidence>
<dbReference type="Pfam" id="PF26253">
    <property type="entry name" value="RdRP_head"/>
    <property type="match status" value="1"/>
</dbReference>
<dbReference type="AlphaFoldDB" id="A0A8T0GR47"/>
<feature type="domain" description="RDRP core" evidence="10">
    <location>
        <begin position="359"/>
        <end position="991"/>
    </location>
</feature>
<keyword evidence="13" id="KW-1185">Reference proteome</keyword>
<evidence type="ECO:0000256" key="5">
    <source>
        <dbReference type="ARBA" id="ARBA00022884"/>
    </source>
</evidence>
<evidence type="ECO:0000256" key="8">
    <source>
        <dbReference type="RuleBase" id="RU363098"/>
    </source>
</evidence>
<dbReference type="GO" id="GO:0031380">
    <property type="term" value="C:nuclear RNA-directed RNA polymerase complex"/>
    <property type="evidence" value="ECO:0007669"/>
    <property type="project" value="TreeGrafter"/>
</dbReference>
<keyword evidence="4 8" id="KW-0548">Nucleotidyltransferase</keyword>
<dbReference type="EMBL" id="CM026430">
    <property type="protein sequence ID" value="KAG0562111.1"/>
    <property type="molecule type" value="Genomic_DNA"/>
</dbReference>
<comment type="similarity">
    <text evidence="1 8">Belongs to the RdRP family.</text>
</comment>